<dbReference type="CDD" id="cd00103">
    <property type="entry name" value="IRF"/>
    <property type="match status" value="1"/>
</dbReference>
<dbReference type="SMART" id="SM00348">
    <property type="entry name" value="IRF"/>
    <property type="match status" value="1"/>
</dbReference>
<dbReference type="Pfam" id="PF00605">
    <property type="entry name" value="IRF"/>
    <property type="match status" value="1"/>
</dbReference>
<feature type="chain" id="PRO_5017989050" description="IRF tryptophan pentad repeat domain-containing protein" evidence="10">
    <location>
        <begin position="17"/>
        <end position="551"/>
    </location>
</feature>
<feature type="domain" description="IRF tryptophan pentad repeat" evidence="11">
    <location>
        <begin position="138"/>
        <end position="246"/>
    </location>
</feature>
<dbReference type="OrthoDB" id="6538197at2759"/>
<sequence>MKTHLYLLLLAAGISAAPQKRNMAELLTLLQQMCEVMTKDIQDLRIETPDNIDDVNCISTIFEGMEQLKNNPAMETFNALFHKFEKLKQWLMPNLAKEASSKRDKRGQYHWSPFIIESQNLRVFWIGRDLKANMPVARMRMRPWLEMQIDSNQIPGLIWINKDKRIFQIPWKHAAKHGWDMEKDACLFRSWAIHTGRYKEGEKDPDPKTWKANFRCAMNSLPDIEEVKDKSINRGSSAVRVYRMLPPLTKHQKKERKSKSSREVRNRSKRKCYEETRLKESAESLTNTPLPDDHSGYTIHDYAGQEVEVESTAITLGETLGLGLSRAEGDICAKPVVKDESWGWGSCSVRLAGRKQRWSSPSCECQLLVHPTDLSSCEVSGSLTSWRPAMEVTMADSTNDLYQLQVSPLASSSEVTDEDEEEINTDIFKLLGPPQDWHNTSIGGKGFLTNESGTQTLCSTYSYKEQDGDIDTTSANMNSAALLSLFNFRMTYSLHFAHDSHRNVTMKPLKILAVSTQPAQDVRVIQKQQQTLASSGVMTELTLTLKQPGKY</sequence>
<dbReference type="SUPFAM" id="SSF47266">
    <property type="entry name" value="4-helical cytokines"/>
    <property type="match status" value="1"/>
</dbReference>
<dbReference type="PROSITE" id="PS00601">
    <property type="entry name" value="IRF_1"/>
    <property type="match status" value="1"/>
</dbReference>
<dbReference type="GO" id="GO:0005634">
    <property type="term" value="C:nucleus"/>
    <property type="evidence" value="ECO:0007669"/>
    <property type="project" value="UniProtKB-SubCell"/>
</dbReference>
<accession>A0A3M0J7F0</accession>
<feature type="compositionally biased region" description="Basic and acidic residues" evidence="9">
    <location>
        <begin position="258"/>
        <end position="270"/>
    </location>
</feature>
<dbReference type="PRINTS" id="PR00267">
    <property type="entry name" value="INTFRNREGFCT"/>
</dbReference>
<dbReference type="InterPro" id="IPR001346">
    <property type="entry name" value="Interferon_reg_fact_DNA-bd_dom"/>
</dbReference>
<keyword evidence="10" id="KW-0732">Signal</keyword>
<dbReference type="InterPro" id="IPR009079">
    <property type="entry name" value="4_helix_cytokine-like_core"/>
</dbReference>
<keyword evidence="6" id="KW-0010">Activator</keyword>
<dbReference type="SUPFAM" id="SSF46785">
    <property type="entry name" value="Winged helix' DNA-binding domain"/>
    <property type="match status" value="1"/>
</dbReference>
<organism evidence="12 13">
    <name type="scientific">Hirundo rustica rustica</name>
    <dbReference type="NCBI Taxonomy" id="333673"/>
    <lineage>
        <taxon>Eukaryota</taxon>
        <taxon>Metazoa</taxon>
        <taxon>Chordata</taxon>
        <taxon>Craniata</taxon>
        <taxon>Vertebrata</taxon>
        <taxon>Euteleostomi</taxon>
        <taxon>Archelosauria</taxon>
        <taxon>Archosauria</taxon>
        <taxon>Dinosauria</taxon>
        <taxon>Saurischia</taxon>
        <taxon>Theropoda</taxon>
        <taxon>Coelurosauria</taxon>
        <taxon>Aves</taxon>
        <taxon>Neognathae</taxon>
        <taxon>Neoaves</taxon>
        <taxon>Telluraves</taxon>
        <taxon>Australaves</taxon>
        <taxon>Passeriformes</taxon>
        <taxon>Sylvioidea</taxon>
        <taxon>Hirundinidae</taxon>
        <taxon>Hirundo</taxon>
    </lineage>
</organism>
<dbReference type="Gene3D" id="1.10.10.10">
    <property type="entry name" value="Winged helix-like DNA-binding domain superfamily/Winged helix DNA-binding domain"/>
    <property type="match status" value="1"/>
</dbReference>
<keyword evidence="13" id="KW-1185">Reference proteome</keyword>
<reference evidence="12 13" key="1">
    <citation type="submission" date="2018-07" db="EMBL/GenBank/DDBJ databases">
        <title>A high quality draft genome assembly of the barn swallow (H. rustica rustica).</title>
        <authorList>
            <person name="Formenti G."/>
            <person name="Chiara M."/>
            <person name="Poveda L."/>
            <person name="Francoijs K.-J."/>
            <person name="Bonisoli-Alquati A."/>
            <person name="Canova L."/>
            <person name="Gianfranceschi L."/>
            <person name="Horner D.S."/>
            <person name="Saino N."/>
        </authorList>
    </citation>
    <scope>NUCLEOTIDE SEQUENCE [LARGE SCALE GENOMIC DNA]</scope>
    <source>
        <strain evidence="12">Chelidonia</strain>
        <tissue evidence="12">Blood</tissue>
    </source>
</reference>
<dbReference type="FunFam" id="1.10.10.10:FF:000065">
    <property type="entry name" value="Interferon regulatory factor"/>
    <property type="match status" value="1"/>
</dbReference>
<dbReference type="AlphaFoldDB" id="A0A3M0J7F0"/>
<evidence type="ECO:0000259" key="11">
    <source>
        <dbReference type="PROSITE" id="PS51507"/>
    </source>
</evidence>
<comment type="caution">
    <text evidence="12">The sequence shown here is derived from an EMBL/GenBank/DDBJ whole genome shotgun (WGS) entry which is preliminary data.</text>
</comment>
<protein>
    <recommendedName>
        <fullName evidence="11">IRF tryptophan pentad repeat domain-containing protein</fullName>
    </recommendedName>
</protein>
<dbReference type="PANTHER" id="PTHR11949:SF3">
    <property type="entry name" value="INTERFERON REGULATORY FACTOR 1"/>
    <property type="match status" value="1"/>
</dbReference>
<comment type="subcellular location">
    <subcellularLocation>
        <location evidence="1">Nucleus</location>
    </subcellularLocation>
</comment>
<evidence type="ECO:0000256" key="1">
    <source>
        <dbReference type="ARBA" id="ARBA00004123"/>
    </source>
</evidence>
<evidence type="ECO:0000256" key="3">
    <source>
        <dbReference type="ARBA" id="ARBA00022843"/>
    </source>
</evidence>
<dbReference type="GO" id="GO:0000978">
    <property type="term" value="F:RNA polymerase II cis-regulatory region sequence-specific DNA binding"/>
    <property type="evidence" value="ECO:0007669"/>
    <property type="project" value="TreeGrafter"/>
</dbReference>
<dbReference type="Gene3D" id="1.20.1250.10">
    <property type="match status" value="1"/>
</dbReference>
<evidence type="ECO:0000256" key="4">
    <source>
        <dbReference type="ARBA" id="ARBA00023015"/>
    </source>
</evidence>
<dbReference type="EMBL" id="QRBI01000172">
    <property type="protein sequence ID" value="RMB96808.1"/>
    <property type="molecule type" value="Genomic_DNA"/>
</dbReference>
<dbReference type="STRING" id="333673.A0A3M0J7F0"/>
<evidence type="ECO:0000256" key="9">
    <source>
        <dbReference type="SAM" id="MobiDB-lite"/>
    </source>
</evidence>
<evidence type="ECO:0000313" key="12">
    <source>
        <dbReference type="EMBL" id="RMB96808.1"/>
    </source>
</evidence>
<evidence type="ECO:0000313" key="13">
    <source>
        <dbReference type="Proteomes" id="UP000269221"/>
    </source>
</evidence>
<dbReference type="PANTHER" id="PTHR11949">
    <property type="entry name" value="INTERFERON REGULATORY FACTOR"/>
    <property type="match status" value="1"/>
</dbReference>
<dbReference type="InterPro" id="IPR036390">
    <property type="entry name" value="WH_DNA-bd_sf"/>
</dbReference>
<evidence type="ECO:0000256" key="2">
    <source>
        <dbReference type="ARBA" id="ARBA00022499"/>
    </source>
</evidence>
<evidence type="ECO:0000256" key="6">
    <source>
        <dbReference type="ARBA" id="ARBA00023159"/>
    </source>
</evidence>
<name>A0A3M0J7F0_HIRRU</name>
<gene>
    <name evidence="12" type="ORF">DUI87_26875</name>
</gene>
<dbReference type="PROSITE" id="PS51507">
    <property type="entry name" value="IRF_2"/>
    <property type="match status" value="1"/>
</dbReference>
<keyword evidence="3" id="KW-0832">Ubl conjugation</keyword>
<dbReference type="InterPro" id="IPR019817">
    <property type="entry name" value="Interferon_reg_fac_CS"/>
</dbReference>
<evidence type="ECO:0000256" key="10">
    <source>
        <dbReference type="SAM" id="SignalP"/>
    </source>
</evidence>
<evidence type="ECO:0000256" key="7">
    <source>
        <dbReference type="ARBA" id="ARBA00023163"/>
    </source>
</evidence>
<keyword evidence="7" id="KW-0804">Transcription</keyword>
<keyword evidence="5" id="KW-0238">DNA-binding</keyword>
<proteinExistence type="predicted"/>
<evidence type="ECO:0000256" key="5">
    <source>
        <dbReference type="ARBA" id="ARBA00023125"/>
    </source>
</evidence>
<evidence type="ECO:0000256" key="8">
    <source>
        <dbReference type="ARBA" id="ARBA00023242"/>
    </source>
</evidence>
<feature type="signal peptide" evidence="10">
    <location>
        <begin position="1"/>
        <end position="16"/>
    </location>
</feature>
<dbReference type="InterPro" id="IPR036388">
    <property type="entry name" value="WH-like_DNA-bd_sf"/>
</dbReference>
<dbReference type="GO" id="GO:0000981">
    <property type="term" value="F:DNA-binding transcription factor activity, RNA polymerase II-specific"/>
    <property type="evidence" value="ECO:0007669"/>
    <property type="project" value="TreeGrafter"/>
</dbReference>
<feature type="region of interest" description="Disordered" evidence="9">
    <location>
        <begin position="249"/>
        <end position="270"/>
    </location>
</feature>
<keyword evidence="8" id="KW-0539">Nucleus</keyword>
<dbReference type="GO" id="GO:0002376">
    <property type="term" value="P:immune system process"/>
    <property type="evidence" value="ECO:0007669"/>
    <property type="project" value="TreeGrafter"/>
</dbReference>
<dbReference type="Proteomes" id="UP000269221">
    <property type="component" value="Unassembled WGS sequence"/>
</dbReference>
<keyword evidence="2" id="KW-1017">Isopeptide bond</keyword>
<keyword evidence="4" id="KW-0805">Transcription regulation</keyword>